<evidence type="ECO:0000313" key="1">
    <source>
        <dbReference type="EMBL" id="ELW72698.1"/>
    </source>
</evidence>
<protein>
    <submittedName>
        <fullName evidence="1">Uncharacterized protein</fullName>
    </submittedName>
</protein>
<reference evidence="2" key="2">
    <citation type="journal article" date="2013" name="Nat. Commun.">
        <title>Genome of the Chinese tree shrew.</title>
        <authorList>
            <person name="Fan Y."/>
            <person name="Huang Z.Y."/>
            <person name="Cao C.C."/>
            <person name="Chen C.S."/>
            <person name="Chen Y.X."/>
            <person name="Fan D.D."/>
            <person name="He J."/>
            <person name="Hou H.L."/>
            <person name="Hu L."/>
            <person name="Hu X.T."/>
            <person name="Jiang X.T."/>
            <person name="Lai R."/>
            <person name="Lang Y.S."/>
            <person name="Liang B."/>
            <person name="Liao S.G."/>
            <person name="Mu D."/>
            <person name="Ma Y.Y."/>
            <person name="Niu Y.Y."/>
            <person name="Sun X.Q."/>
            <person name="Xia J.Q."/>
            <person name="Xiao J."/>
            <person name="Xiong Z.Q."/>
            <person name="Xu L."/>
            <person name="Yang L."/>
            <person name="Zhang Y."/>
            <person name="Zhao W."/>
            <person name="Zhao X.D."/>
            <person name="Zheng Y.T."/>
            <person name="Zhou J.M."/>
            <person name="Zhu Y.B."/>
            <person name="Zhang G.J."/>
            <person name="Wang J."/>
            <person name="Yao Y.G."/>
        </authorList>
    </citation>
    <scope>NUCLEOTIDE SEQUENCE [LARGE SCALE GENOMIC DNA]</scope>
</reference>
<accession>L9LCQ2</accession>
<dbReference type="InParanoid" id="L9LCQ2"/>
<proteinExistence type="predicted"/>
<dbReference type="AlphaFoldDB" id="L9LCQ2"/>
<evidence type="ECO:0000313" key="2">
    <source>
        <dbReference type="Proteomes" id="UP000011518"/>
    </source>
</evidence>
<keyword evidence="2" id="KW-1185">Reference proteome</keyword>
<name>L9LCQ2_TUPCH</name>
<organism evidence="1 2">
    <name type="scientific">Tupaia chinensis</name>
    <name type="common">Chinese tree shrew</name>
    <name type="synonym">Tupaia belangeri chinensis</name>
    <dbReference type="NCBI Taxonomy" id="246437"/>
    <lineage>
        <taxon>Eukaryota</taxon>
        <taxon>Metazoa</taxon>
        <taxon>Chordata</taxon>
        <taxon>Craniata</taxon>
        <taxon>Vertebrata</taxon>
        <taxon>Euteleostomi</taxon>
        <taxon>Mammalia</taxon>
        <taxon>Eutheria</taxon>
        <taxon>Euarchontoglires</taxon>
        <taxon>Scandentia</taxon>
        <taxon>Tupaiidae</taxon>
        <taxon>Tupaia</taxon>
    </lineage>
</organism>
<dbReference type="Proteomes" id="UP000011518">
    <property type="component" value="Unassembled WGS sequence"/>
</dbReference>
<gene>
    <name evidence="1" type="ORF">TREES_T100001372</name>
</gene>
<sequence>MARGGGGAVLLWTAPVGDITVAALNDCQTLSVNCHTCHLMSLPPTTSRVAATPSSKGIPSGSLADLPAWSTQIWRPSRDSPFMVLMASEACSGLVKVIKPKPWDHCLLVLDNDLRDRPEATEVVLQCLLIGIEVAHSREELPFVRGTGGELES</sequence>
<reference evidence="2" key="1">
    <citation type="submission" date="2012-07" db="EMBL/GenBank/DDBJ databases">
        <title>Genome of the Chinese tree shrew, a rising model animal genetically related to primates.</title>
        <authorList>
            <person name="Zhang G."/>
            <person name="Fan Y."/>
            <person name="Yao Y."/>
            <person name="Huang Z."/>
        </authorList>
    </citation>
    <scope>NUCLEOTIDE SEQUENCE [LARGE SCALE GENOMIC DNA]</scope>
</reference>
<dbReference type="EMBL" id="KB320395">
    <property type="protein sequence ID" value="ELW72698.1"/>
    <property type="molecule type" value="Genomic_DNA"/>
</dbReference>